<dbReference type="Proteomes" id="UP001497623">
    <property type="component" value="Unassembled WGS sequence"/>
</dbReference>
<organism evidence="1 2">
    <name type="scientific">Meganyctiphanes norvegica</name>
    <name type="common">Northern krill</name>
    <name type="synonym">Thysanopoda norvegica</name>
    <dbReference type="NCBI Taxonomy" id="48144"/>
    <lineage>
        <taxon>Eukaryota</taxon>
        <taxon>Metazoa</taxon>
        <taxon>Ecdysozoa</taxon>
        <taxon>Arthropoda</taxon>
        <taxon>Crustacea</taxon>
        <taxon>Multicrustacea</taxon>
        <taxon>Malacostraca</taxon>
        <taxon>Eumalacostraca</taxon>
        <taxon>Eucarida</taxon>
        <taxon>Euphausiacea</taxon>
        <taxon>Euphausiidae</taxon>
        <taxon>Meganyctiphanes</taxon>
    </lineage>
</organism>
<name>A0AAV2QZ02_MEGNR</name>
<evidence type="ECO:0000313" key="1">
    <source>
        <dbReference type="EMBL" id="CAL4105043.1"/>
    </source>
</evidence>
<feature type="non-terminal residue" evidence="1">
    <location>
        <position position="110"/>
    </location>
</feature>
<feature type="non-terminal residue" evidence="1">
    <location>
        <position position="1"/>
    </location>
</feature>
<dbReference type="AlphaFoldDB" id="A0AAV2QZ02"/>
<protein>
    <submittedName>
        <fullName evidence="1">Uncharacterized protein</fullName>
    </submittedName>
</protein>
<dbReference type="SUPFAM" id="SSF49854">
    <property type="entry name" value="Spermadhesin, CUB domain"/>
    <property type="match status" value="1"/>
</dbReference>
<dbReference type="InterPro" id="IPR035914">
    <property type="entry name" value="Sperma_CUB_dom_sf"/>
</dbReference>
<comment type="caution">
    <text evidence="1">The sequence shown here is derived from an EMBL/GenBank/DDBJ whole genome shotgun (WGS) entry which is preliminary data.</text>
</comment>
<gene>
    <name evidence="1" type="ORF">MNOR_LOCUS17956</name>
</gene>
<reference evidence="1 2" key="1">
    <citation type="submission" date="2024-05" db="EMBL/GenBank/DDBJ databases">
        <authorList>
            <person name="Wallberg A."/>
        </authorList>
    </citation>
    <scope>NUCLEOTIDE SEQUENCE [LARGE SCALE GENOMIC DNA]</scope>
</reference>
<accession>A0AAV2QZ02</accession>
<proteinExistence type="predicted"/>
<dbReference type="EMBL" id="CAXKWB010012611">
    <property type="protein sequence ID" value="CAL4105043.1"/>
    <property type="molecule type" value="Genomic_DNA"/>
</dbReference>
<keyword evidence="2" id="KW-1185">Reference proteome</keyword>
<sequence length="110" mass="12603">ETEKNYDFLSIGEEFGLLDFLSGNLTNLSYKSCSNQVQLEFLSDPYVNLKGFRLNWFQEDFSSLENSCNFSMNSTSVMNSTFDYDLNFTISTTYAPTTNVNELQCFTSLN</sequence>
<evidence type="ECO:0000313" key="2">
    <source>
        <dbReference type="Proteomes" id="UP001497623"/>
    </source>
</evidence>